<name>A0A2U7UBR4_9VIRU</name>
<dbReference type="RefSeq" id="YP_009481887.1">
    <property type="nucleotide sequence ID" value="NC_037666.1"/>
</dbReference>
<evidence type="ECO:0000313" key="1">
    <source>
        <dbReference type="EMBL" id="AVK75884.1"/>
    </source>
</evidence>
<reference evidence="1" key="1">
    <citation type="journal article" date="2018" name="Nat. Commun.">
        <title>Diversity and evolution of the emerging Pandoraviridae family.</title>
        <authorList>
            <person name="Legendre M."/>
            <person name="Fabre E."/>
            <person name="Poirot O."/>
            <person name="Jeudy S."/>
            <person name="Lartigue A."/>
            <person name="Alempic J.M."/>
            <person name="Beucher L."/>
            <person name="Philippe N."/>
            <person name="Bertaux L."/>
            <person name="Christo-Foroux E."/>
            <person name="Labadie K."/>
            <person name="Coute Y."/>
            <person name="Abergel C."/>
            <person name="Claverie J.M."/>
        </authorList>
    </citation>
    <scope>NUCLEOTIDE SEQUENCE [LARGE SCALE GENOMIC DNA]</scope>
    <source>
        <strain evidence="1">Neocaledonia</strain>
    </source>
</reference>
<dbReference type="EMBL" id="MG011690">
    <property type="protein sequence ID" value="AVK75884.1"/>
    <property type="molecule type" value="Genomic_DNA"/>
</dbReference>
<dbReference type="Proteomes" id="UP000249287">
    <property type="component" value="Segment"/>
</dbReference>
<proteinExistence type="predicted"/>
<dbReference type="GeneID" id="36842597"/>
<organism evidence="1">
    <name type="scientific">Pandoravirus neocaledonia</name>
    <dbReference type="NCBI Taxonomy" id="2107708"/>
    <lineage>
        <taxon>Viruses</taxon>
        <taxon>Pandoravirus</taxon>
    </lineage>
</organism>
<accession>A0A2U7UBR4</accession>
<evidence type="ECO:0008006" key="2">
    <source>
        <dbReference type="Google" id="ProtNLM"/>
    </source>
</evidence>
<dbReference type="KEGG" id="vg:36842597"/>
<protein>
    <recommendedName>
        <fullName evidence="2">F-box incomplete domain containing protein</fullName>
    </recommendedName>
</protein>
<sequence length="404" mass="43536">MMHLGGLPLDALIAILRFVPSTVDLARLGAVSSALRVATSAVRLERARRRLLLDGCADIDGCAHRLANAIMADNVLAMVDVLDATTVGVDQPLDVEYLQAVAVPNTVVFVSEDSATGQFQPCRRARGMRGPACSTPLGIAVINGATRCARALVAMGARVDAESTASLVAFVLEHTAWRHVHAAEAHMLSPEIEIAWPRCRPKRMLDPVDVLTPLFDACAPADLQSVASRHGFLGMARRAALRRLCACDNAVTTGSAASHFLNGRDTESRVSDGSKVFTCAGTGRHVALDVGTLVDDTGRLIRLLLLCGCDPRDPTPSITSPEEMRDRWRRFVCERRRPPLSHEVAGWRVAESTTSEYETVSTCIQRALASNDDTQTHRHFAHEGVSGAACRVLTAIVTLYGTML</sequence>
<gene>
    <name evidence="1" type="ORF">pneo_cds_277</name>
</gene>